<keyword evidence="2" id="KW-0560">Oxidoreductase</keyword>
<dbReference type="GO" id="GO:0019521">
    <property type="term" value="P:D-gluconate metabolic process"/>
    <property type="evidence" value="ECO:0007669"/>
    <property type="project" value="UniProtKB-KW"/>
</dbReference>
<dbReference type="InterPro" id="IPR006183">
    <property type="entry name" value="Pgluconate_DH"/>
</dbReference>
<evidence type="ECO:0000256" key="2">
    <source>
        <dbReference type="ARBA" id="ARBA00023002"/>
    </source>
</evidence>
<dbReference type="InterPro" id="IPR006115">
    <property type="entry name" value="6PGDH_NADP-bd"/>
</dbReference>
<keyword evidence="6" id="KW-1185">Reference proteome</keyword>
<gene>
    <name evidence="5" type="primary">gntZ</name>
    <name evidence="5" type="ORF">SCLAR_v1c11690</name>
</gene>
<dbReference type="Pfam" id="PF00393">
    <property type="entry name" value="6PGD"/>
    <property type="match status" value="1"/>
</dbReference>
<dbReference type="SUPFAM" id="SSF48179">
    <property type="entry name" value="6-phosphogluconate dehydrogenase C-terminal domain-like"/>
    <property type="match status" value="1"/>
</dbReference>
<accession>A0A2K8KLJ5</accession>
<dbReference type="PRINTS" id="PR00076">
    <property type="entry name" value="6PGDHDRGNASE"/>
</dbReference>
<dbReference type="GO" id="GO:0004616">
    <property type="term" value="F:phosphogluconate dehydrogenase (decarboxylating) activity"/>
    <property type="evidence" value="ECO:0007669"/>
    <property type="project" value="InterPro"/>
</dbReference>
<dbReference type="InterPro" id="IPR004849">
    <property type="entry name" value="6DGDH_YqeC"/>
</dbReference>
<dbReference type="NCBIfam" id="NF007161">
    <property type="entry name" value="PRK09599.1"/>
    <property type="match status" value="1"/>
</dbReference>
<dbReference type="InterPro" id="IPR013328">
    <property type="entry name" value="6PGD_dom2"/>
</dbReference>
<dbReference type="Pfam" id="PF03446">
    <property type="entry name" value="NAD_binding_2"/>
    <property type="match status" value="1"/>
</dbReference>
<evidence type="ECO:0000313" key="5">
    <source>
        <dbReference type="EMBL" id="ATX71469.1"/>
    </source>
</evidence>
<evidence type="ECO:0000256" key="1">
    <source>
        <dbReference type="ARBA" id="ARBA00008419"/>
    </source>
</evidence>
<feature type="domain" description="6-phosphogluconate dehydrogenase C-terminal" evidence="4">
    <location>
        <begin position="166"/>
        <end position="293"/>
    </location>
</feature>
<dbReference type="NCBIfam" id="TIGR00872">
    <property type="entry name" value="gnd_rel"/>
    <property type="match status" value="1"/>
</dbReference>
<dbReference type="RefSeq" id="WP_100255001.1">
    <property type="nucleotide sequence ID" value="NZ_CP024870.1"/>
</dbReference>
<sequence length="299" mass="32660">MIGLIGLGKMGLNLIKNMAKQQLDPVGFDIDQKTYPKLTQANIKTASSLVRLIEILPKPRTVMLLLPSGAITQNCFEELLTLLEPGDVIIDAGNSHYQDSIKRYQAAQTKKIDFMDCGTSGGQSGALNGACLMVGGDLKVVQKYEEIFKKLAVTNGYLHTGAAGSGHYCKMIHNGIEYGMMQAIAEGYELLQNSEFDFDLAQVSKMWNHGSVIRSWLIELAQAAFENNNALDNISGVVNMNGEGLWTVEEAMKQGTPAPVIALSVIMRQRSKQQDTFAGKVLAALRNGFGGHEIQYTKK</sequence>
<dbReference type="Proteomes" id="UP000231179">
    <property type="component" value="Chromosome"/>
</dbReference>
<dbReference type="InterPro" id="IPR036291">
    <property type="entry name" value="NAD(P)-bd_dom_sf"/>
</dbReference>
<keyword evidence="3" id="KW-0311">Gluconate utilization</keyword>
<evidence type="ECO:0000256" key="3">
    <source>
        <dbReference type="ARBA" id="ARBA00023064"/>
    </source>
</evidence>
<evidence type="ECO:0000313" key="6">
    <source>
        <dbReference type="Proteomes" id="UP000231179"/>
    </source>
</evidence>
<dbReference type="GO" id="GO:0050661">
    <property type="term" value="F:NADP binding"/>
    <property type="evidence" value="ECO:0007669"/>
    <property type="project" value="InterPro"/>
</dbReference>
<dbReference type="AlphaFoldDB" id="A0A2K8KLJ5"/>
<evidence type="ECO:0000259" key="4">
    <source>
        <dbReference type="SMART" id="SM01350"/>
    </source>
</evidence>
<dbReference type="SMART" id="SM01350">
    <property type="entry name" value="6PGD"/>
    <property type="match status" value="1"/>
</dbReference>
<dbReference type="SUPFAM" id="SSF51735">
    <property type="entry name" value="NAD(P)-binding Rossmann-fold domains"/>
    <property type="match status" value="1"/>
</dbReference>
<dbReference type="EMBL" id="CP024870">
    <property type="protein sequence ID" value="ATX71469.1"/>
    <property type="molecule type" value="Genomic_DNA"/>
</dbReference>
<dbReference type="Gene3D" id="3.40.50.720">
    <property type="entry name" value="NAD(P)-binding Rossmann-like Domain"/>
    <property type="match status" value="1"/>
</dbReference>
<dbReference type="PANTHER" id="PTHR11811">
    <property type="entry name" value="6-PHOSPHOGLUCONATE DEHYDROGENASE"/>
    <property type="match status" value="1"/>
</dbReference>
<dbReference type="InterPro" id="IPR006114">
    <property type="entry name" value="6PGDH_C"/>
</dbReference>
<dbReference type="InterPro" id="IPR008927">
    <property type="entry name" value="6-PGluconate_DH-like_C_sf"/>
</dbReference>
<organism evidence="5 6">
    <name type="scientific">Spiroplasma clarkii</name>
    <dbReference type="NCBI Taxonomy" id="2139"/>
    <lineage>
        <taxon>Bacteria</taxon>
        <taxon>Bacillati</taxon>
        <taxon>Mycoplasmatota</taxon>
        <taxon>Mollicutes</taxon>
        <taxon>Entomoplasmatales</taxon>
        <taxon>Spiroplasmataceae</taxon>
        <taxon>Spiroplasma</taxon>
    </lineage>
</organism>
<protein>
    <submittedName>
        <fullName evidence="5">6-phosphogluconate dehydrogenase</fullName>
    </submittedName>
</protein>
<comment type="similarity">
    <text evidence="1">Belongs to the 6-phosphogluconate dehydrogenase family.</text>
</comment>
<dbReference type="Gene3D" id="1.10.1040.10">
    <property type="entry name" value="N-(1-d-carboxylethyl)-l-norvaline Dehydrogenase, domain 2"/>
    <property type="match status" value="1"/>
</dbReference>
<reference evidence="5 6" key="1">
    <citation type="submission" date="2017-11" db="EMBL/GenBank/DDBJ databases">
        <title>Complete genome sequence of Spiroplasma clarkii CN-5 (DSM 19994).</title>
        <authorList>
            <person name="Tsai Y.-M."/>
            <person name="Chang A."/>
            <person name="Lo W.-S."/>
            <person name="Kuo C.-H."/>
        </authorList>
    </citation>
    <scope>NUCLEOTIDE SEQUENCE [LARGE SCALE GENOMIC DNA]</scope>
    <source>
        <strain evidence="5 6">CN-5</strain>
    </source>
</reference>
<proteinExistence type="inferred from homology"/>
<name>A0A2K8KLJ5_9MOLU</name>
<dbReference type="GO" id="GO:0006098">
    <property type="term" value="P:pentose-phosphate shunt"/>
    <property type="evidence" value="ECO:0007669"/>
    <property type="project" value="InterPro"/>
</dbReference>